<sequence>MLLKEASVKIPRAIGIGLIIYFGLVVSGREATLMPHPITFADIQVPPVPVPPVYTSEADHE</sequence>
<evidence type="ECO:0000313" key="2">
    <source>
        <dbReference type="EMBL" id="PKA71310.1"/>
    </source>
</evidence>
<organism evidence="2 3">
    <name type="scientific">Pseudomonas baetica</name>
    <dbReference type="NCBI Taxonomy" id="674054"/>
    <lineage>
        <taxon>Bacteria</taxon>
        <taxon>Pseudomonadati</taxon>
        <taxon>Pseudomonadota</taxon>
        <taxon>Gammaproteobacteria</taxon>
        <taxon>Pseudomonadales</taxon>
        <taxon>Pseudomonadaceae</taxon>
        <taxon>Pseudomonas</taxon>
    </lineage>
</organism>
<keyword evidence="1" id="KW-0472">Membrane</keyword>
<reference evidence="2 3" key="1">
    <citation type="submission" date="2017-11" db="EMBL/GenBank/DDBJ databases">
        <title>Genome sequencing of a diverse group of Pseudomonas species.</title>
        <authorList>
            <person name="Loper J."/>
        </authorList>
    </citation>
    <scope>NUCLEOTIDE SEQUENCE [LARGE SCALE GENOMIC DNA]</scope>
    <source>
        <strain evidence="2 3">LMG 25716</strain>
    </source>
</reference>
<dbReference type="RefSeq" id="WP_146166070.1">
    <property type="nucleotide sequence ID" value="NZ_PHHE01000001.1"/>
</dbReference>
<evidence type="ECO:0000313" key="3">
    <source>
        <dbReference type="Proteomes" id="UP000232455"/>
    </source>
</evidence>
<keyword evidence="1" id="KW-1133">Transmembrane helix</keyword>
<proteinExistence type="predicted"/>
<accession>A0ABX4Q3D3</accession>
<evidence type="ECO:0000256" key="1">
    <source>
        <dbReference type="SAM" id="Phobius"/>
    </source>
</evidence>
<feature type="transmembrane region" description="Helical" evidence="1">
    <location>
        <begin position="6"/>
        <end position="26"/>
    </location>
</feature>
<protein>
    <submittedName>
        <fullName evidence="2">Uncharacterized protein</fullName>
    </submittedName>
</protein>
<gene>
    <name evidence="2" type="ORF">ATI02_4286</name>
</gene>
<comment type="caution">
    <text evidence="2">The sequence shown here is derived from an EMBL/GenBank/DDBJ whole genome shotgun (WGS) entry which is preliminary data.</text>
</comment>
<keyword evidence="3" id="KW-1185">Reference proteome</keyword>
<keyword evidence="1" id="KW-0812">Transmembrane</keyword>
<dbReference type="Proteomes" id="UP000232455">
    <property type="component" value="Unassembled WGS sequence"/>
</dbReference>
<dbReference type="EMBL" id="PHHE01000001">
    <property type="protein sequence ID" value="PKA71310.1"/>
    <property type="molecule type" value="Genomic_DNA"/>
</dbReference>
<name>A0ABX4Q3D3_9PSED</name>